<feature type="transmembrane region" description="Helical" evidence="1">
    <location>
        <begin position="12"/>
        <end position="27"/>
    </location>
</feature>
<keyword evidence="1" id="KW-0472">Membrane</keyword>
<evidence type="ECO:0000256" key="1">
    <source>
        <dbReference type="SAM" id="Phobius"/>
    </source>
</evidence>
<protein>
    <submittedName>
        <fullName evidence="2">Uncharacterized protein</fullName>
    </submittedName>
</protein>
<evidence type="ECO:0000313" key="2">
    <source>
        <dbReference type="EMBL" id="SHF16259.1"/>
    </source>
</evidence>
<name>A0A1M4ZDX5_9GAMM</name>
<dbReference type="STRING" id="213588.SAMN02745204_01925"/>
<reference evidence="3" key="1">
    <citation type="submission" date="2016-11" db="EMBL/GenBank/DDBJ databases">
        <authorList>
            <person name="Varghese N."/>
            <person name="Submissions S."/>
        </authorList>
    </citation>
    <scope>NUCLEOTIDE SEQUENCE [LARGE SCALE GENOMIC DNA]</scope>
    <source>
        <strain evidence="3">DSM 14834</strain>
    </source>
</reference>
<dbReference type="AlphaFoldDB" id="A0A1M4ZDX5"/>
<keyword evidence="1" id="KW-0812">Transmembrane</keyword>
<dbReference type="RefSeq" id="WP_178137916.1">
    <property type="nucleotide sequence ID" value="NZ_FQUK01000035.1"/>
</dbReference>
<keyword evidence="1" id="KW-1133">Transmembrane helix</keyword>
<dbReference type="EMBL" id="FQUK01000035">
    <property type="protein sequence ID" value="SHF16259.1"/>
    <property type="molecule type" value="Genomic_DNA"/>
</dbReference>
<evidence type="ECO:0000313" key="3">
    <source>
        <dbReference type="Proteomes" id="UP000242857"/>
    </source>
</evidence>
<keyword evidence="3" id="KW-1185">Reference proteome</keyword>
<accession>A0A1M4ZDX5</accession>
<dbReference type="Proteomes" id="UP000242857">
    <property type="component" value="Unassembled WGS sequence"/>
</dbReference>
<sequence>MTRHDLDACLRQLVRLGALTVLLVPAARASHPLIGWLPLWLIGMPLSARWALRTF</sequence>
<organism evidence="2 3">
    <name type="scientific">Thermomonas hydrothermalis</name>
    <dbReference type="NCBI Taxonomy" id="213588"/>
    <lineage>
        <taxon>Bacteria</taxon>
        <taxon>Pseudomonadati</taxon>
        <taxon>Pseudomonadota</taxon>
        <taxon>Gammaproteobacteria</taxon>
        <taxon>Lysobacterales</taxon>
        <taxon>Lysobacteraceae</taxon>
        <taxon>Thermomonas</taxon>
    </lineage>
</organism>
<gene>
    <name evidence="2" type="ORF">SAMN02745204_01925</name>
</gene>
<proteinExistence type="predicted"/>